<dbReference type="InterPro" id="IPR045139">
    <property type="entry name" value="Aladin"/>
</dbReference>
<accession>A0A8J4GP76</accession>
<dbReference type="Pfam" id="PF00400">
    <property type="entry name" value="WD40"/>
    <property type="match status" value="1"/>
</dbReference>
<name>A0A8J4GP76_9CHLO</name>
<comment type="caution">
    <text evidence="3">The sequence shown here is derived from an EMBL/GenBank/DDBJ whole genome shotgun (WGS) entry which is preliminary data.</text>
</comment>
<feature type="region of interest" description="Disordered" evidence="1">
    <location>
        <begin position="456"/>
        <end position="481"/>
    </location>
</feature>
<proteinExistence type="predicted"/>
<feature type="compositionally biased region" description="Gly residues" evidence="1">
    <location>
        <begin position="457"/>
        <end position="472"/>
    </location>
</feature>
<evidence type="ECO:0000256" key="1">
    <source>
        <dbReference type="SAM" id="MobiDB-lite"/>
    </source>
</evidence>
<dbReference type="PANTHER" id="PTHR14494">
    <property type="entry name" value="ALADIN/ADRACALIN/AAAS"/>
    <property type="match status" value="1"/>
</dbReference>
<dbReference type="InterPro" id="IPR015943">
    <property type="entry name" value="WD40/YVTN_repeat-like_dom_sf"/>
</dbReference>
<dbReference type="AlphaFoldDB" id="A0A8J4GP76"/>
<gene>
    <name evidence="2" type="ORF">Vretifemale_15745</name>
    <name evidence="3" type="ORF">Vretimale_14649</name>
</gene>
<organism evidence="3 4">
    <name type="scientific">Volvox reticuliferus</name>
    <dbReference type="NCBI Taxonomy" id="1737510"/>
    <lineage>
        <taxon>Eukaryota</taxon>
        <taxon>Viridiplantae</taxon>
        <taxon>Chlorophyta</taxon>
        <taxon>core chlorophytes</taxon>
        <taxon>Chlorophyceae</taxon>
        <taxon>CS clade</taxon>
        <taxon>Chlamydomonadales</taxon>
        <taxon>Volvocaceae</taxon>
        <taxon>Volvox</taxon>
    </lineage>
</organism>
<dbReference type="GO" id="GO:0005643">
    <property type="term" value="C:nuclear pore"/>
    <property type="evidence" value="ECO:0007669"/>
    <property type="project" value="TreeGrafter"/>
</dbReference>
<dbReference type="SMART" id="SM00320">
    <property type="entry name" value="WD40"/>
    <property type="match status" value="3"/>
</dbReference>
<dbReference type="EMBL" id="BNCQ01000037">
    <property type="protein sequence ID" value="GIM11083.1"/>
    <property type="molecule type" value="Genomic_DNA"/>
</dbReference>
<reference evidence="3" key="1">
    <citation type="journal article" date="2021" name="Proc. Natl. Acad. Sci. U.S.A.">
        <title>Three genomes in the algal genus Volvox reveal the fate of a haploid sex-determining region after a transition to homothallism.</title>
        <authorList>
            <person name="Yamamoto K."/>
            <person name="Hamaji T."/>
            <person name="Kawai-Toyooka H."/>
            <person name="Matsuzaki R."/>
            <person name="Takahashi F."/>
            <person name="Nishimura Y."/>
            <person name="Kawachi M."/>
            <person name="Noguchi H."/>
            <person name="Minakuchi Y."/>
            <person name="Umen J.G."/>
            <person name="Toyoda A."/>
            <person name="Nozaki H."/>
        </authorList>
    </citation>
    <scope>NUCLEOTIDE SEQUENCE</scope>
    <source>
        <strain evidence="3">NIES-3785</strain>
        <strain evidence="2">NIES-3786</strain>
    </source>
</reference>
<dbReference type="SUPFAM" id="SSF82171">
    <property type="entry name" value="DPP6 N-terminal domain-like"/>
    <property type="match status" value="1"/>
</dbReference>
<evidence type="ECO:0000313" key="4">
    <source>
        <dbReference type="Proteomes" id="UP000722791"/>
    </source>
</evidence>
<keyword evidence="5" id="KW-1185">Reference proteome</keyword>
<dbReference type="GO" id="GO:0006913">
    <property type="term" value="P:nucleocytoplasmic transport"/>
    <property type="evidence" value="ECO:0007669"/>
    <property type="project" value="TreeGrafter"/>
</dbReference>
<sequence length="627" mass="65419">MAMHASPLPPEGTKTICENHYALIHVHNNTDVSGDPKLLPSVLLSDEASLELPLELLPQGPPVYPPDPAVEGAEGGISRAALYRWLVKQAQYQGVVRQVQQLGDLIARSEPIRRLQELPLSPHVGKYVASLGPTLRESMRFAWDVLRRFKADPTPRAIAAPLEWHPRQPWLAAADRWGRVQVVDLGPSLQATGRESRGARPEVLVSGPGNLRAVLAHEALQEQALCLSWSPTSPGLLAVGSTGLVGLWAMAGEARPPLAAAGRVTGPWLRLLKTAVAGSRVTSLSWSPDGRLLAAASMNQAGLQVWDVATGTYVCVGPAAFDLVRWSPCGNYVFATGHGSRQFYIFETLKWWWQRWDIEAGGGGAAAVAAGANVATARASSLAASAAPWMTRVPSDVVAAAWAPSAASRVPILLLALSGCKADLLALHLVEEPPSLQAQVLPVALPELHRVDRMGRMSGGDPAGASGVGTGGAADPRSVSSPSVVDMAWDQSGTRLAVLLGPAEGQGLHSVVLYSTSLVPLVQADLIGLARPADKLSWCASAAASATGAAVAANTTGPSHGEADRQARTGNTDPASLVALPGAITAARLATLSSVGGSGGNDRGPGPFCVISARVGERGIYNLPCFL</sequence>
<feature type="region of interest" description="Disordered" evidence="1">
    <location>
        <begin position="553"/>
        <end position="574"/>
    </location>
</feature>
<evidence type="ECO:0008006" key="6">
    <source>
        <dbReference type="Google" id="ProtNLM"/>
    </source>
</evidence>
<dbReference type="InterPro" id="IPR001680">
    <property type="entry name" value="WD40_rpt"/>
</dbReference>
<dbReference type="Gene3D" id="2.130.10.10">
    <property type="entry name" value="YVTN repeat-like/Quinoprotein amine dehydrogenase"/>
    <property type="match status" value="1"/>
</dbReference>
<evidence type="ECO:0000313" key="2">
    <source>
        <dbReference type="EMBL" id="GIL87706.1"/>
    </source>
</evidence>
<dbReference type="PANTHER" id="PTHR14494:SF0">
    <property type="entry name" value="ALADIN"/>
    <property type="match status" value="1"/>
</dbReference>
<evidence type="ECO:0000313" key="5">
    <source>
        <dbReference type="Proteomes" id="UP000747110"/>
    </source>
</evidence>
<evidence type="ECO:0000313" key="3">
    <source>
        <dbReference type="EMBL" id="GIM11083.1"/>
    </source>
</evidence>
<dbReference type="Proteomes" id="UP000722791">
    <property type="component" value="Unassembled WGS sequence"/>
</dbReference>
<dbReference type="OrthoDB" id="411991at2759"/>
<protein>
    <recommendedName>
        <fullName evidence="6">Anaphase-promoting complex subunit 4 WD40 domain-containing protein</fullName>
    </recommendedName>
</protein>
<dbReference type="Proteomes" id="UP000747110">
    <property type="component" value="Unassembled WGS sequence"/>
</dbReference>
<dbReference type="EMBL" id="BNCP01000040">
    <property type="protein sequence ID" value="GIL87706.1"/>
    <property type="molecule type" value="Genomic_DNA"/>
</dbReference>